<feature type="compositionally biased region" description="Polar residues" evidence="1">
    <location>
        <begin position="1"/>
        <end position="13"/>
    </location>
</feature>
<keyword evidence="3" id="KW-1185">Reference proteome</keyword>
<dbReference type="Proteomes" id="UP000324632">
    <property type="component" value="Chromosome 7"/>
</dbReference>
<feature type="region of interest" description="Disordered" evidence="1">
    <location>
        <begin position="1"/>
        <end position="49"/>
    </location>
</feature>
<reference evidence="2 3" key="1">
    <citation type="journal article" date="2019" name="Mol. Ecol. Resour.">
        <title>Chromosome-level genome assembly of Triplophysa tibetana, a fish adapted to the harsh high-altitude environment of the Tibetan Plateau.</title>
        <authorList>
            <person name="Yang X."/>
            <person name="Liu H."/>
            <person name="Ma Z."/>
            <person name="Zou Y."/>
            <person name="Zou M."/>
            <person name="Mao Y."/>
            <person name="Li X."/>
            <person name="Wang H."/>
            <person name="Chen T."/>
            <person name="Wang W."/>
            <person name="Yang R."/>
        </authorList>
    </citation>
    <scope>NUCLEOTIDE SEQUENCE [LARGE SCALE GENOMIC DNA]</scope>
    <source>
        <strain evidence="2">TTIB1903HZAU</strain>
        <tissue evidence="2">Muscle</tissue>
    </source>
</reference>
<organism evidence="2 3">
    <name type="scientific">Triplophysa tibetana</name>
    <dbReference type="NCBI Taxonomy" id="1572043"/>
    <lineage>
        <taxon>Eukaryota</taxon>
        <taxon>Metazoa</taxon>
        <taxon>Chordata</taxon>
        <taxon>Craniata</taxon>
        <taxon>Vertebrata</taxon>
        <taxon>Euteleostomi</taxon>
        <taxon>Actinopterygii</taxon>
        <taxon>Neopterygii</taxon>
        <taxon>Teleostei</taxon>
        <taxon>Ostariophysi</taxon>
        <taxon>Cypriniformes</taxon>
        <taxon>Nemacheilidae</taxon>
        <taxon>Triplophysa</taxon>
    </lineage>
</organism>
<name>A0A5A9PFJ8_9TELE</name>
<dbReference type="EMBL" id="SOYY01000007">
    <property type="protein sequence ID" value="KAA0719437.1"/>
    <property type="molecule type" value="Genomic_DNA"/>
</dbReference>
<proteinExistence type="predicted"/>
<sequence length="404" mass="46274">MSPFSQTKVSTSDNHSHKEKKTDPSAMKKQSKNDGGKKTEHSRTDQLAAGVDKLSIEVPKSTSDRDQIKVKILINVPVGVTPEMSGPIESHCQTFLDLLRRTAFKPEDEFRYKDIAVVFGLNGKESEKGAIETEFHKPIKSEIAFKSFHFTWEKNIPFRKIRETIKEHEHTRDFVKQFRTESPECKIYYCFFDADAVDFNHVLSSYIDVIHEHEYPTVMSTGYVFPKDSENRENSERDRQVRIKTAEHFPLGTYYPEANFCVLLPDGEDTLPEKFDYPRDVNNDMESPILLTQVKTREGFKAVFADKNPVVTSPPKQIKFHTNARTWAISASAHRELEFTDEYISKTQKKGANDRRAGIGAFIPLLMDLLNNTKITEEENRKHFKTPGADLVLQAAGAVRHLME</sequence>
<protein>
    <submittedName>
        <fullName evidence="2">Uncharacterized protein</fullName>
    </submittedName>
</protein>
<dbReference type="AlphaFoldDB" id="A0A5A9PFJ8"/>
<comment type="caution">
    <text evidence="2">The sequence shown here is derived from an EMBL/GenBank/DDBJ whole genome shotgun (WGS) entry which is preliminary data.</text>
</comment>
<evidence type="ECO:0000313" key="3">
    <source>
        <dbReference type="Proteomes" id="UP000324632"/>
    </source>
</evidence>
<evidence type="ECO:0000256" key="1">
    <source>
        <dbReference type="SAM" id="MobiDB-lite"/>
    </source>
</evidence>
<feature type="compositionally biased region" description="Basic and acidic residues" evidence="1">
    <location>
        <begin position="14"/>
        <end position="23"/>
    </location>
</feature>
<accession>A0A5A9PFJ8</accession>
<evidence type="ECO:0000313" key="2">
    <source>
        <dbReference type="EMBL" id="KAA0719437.1"/>
    </source>
</evidence>
<gene>
    <name evidence="2" type="ORF">E1301_Tti015944</name>
</gene>
<feature type="compositionally biased region" description="Basic and acidic residues" evidence="1">
    <location>
        <begin position="31"/>
        <end position="44"/>
    </location>
</feature>